<evidence type="ECO:0000256" key="7">
    <source>
        <dbReference type="ARBA" id="ARBA00022777"/>
    </source>
</evidence>
<dbReference type="SUPFAM" id="SSF158472">
    <property type="entry name" value="HAMP domain-like"/>
    <property type="match status" value="1"/>
</dbReference>
<keyword evidence="4" id="KW-0597">Phosphoprotein</keyword>
<evidence type="ECO:0000313" key="14">
    <source>
        <dbReference type="EMBL" id="SDT11119.1"/>
    </source>
</evidence>
<protein>
    <recommendedName>
        <fullName evidence="3">histidine kinase</fullName>
        <ecNumber evidence="3">2.7.13.3</ecNumber>
    </recommendedName>
</protein>
<proteinExistence type="predicted"/>
<dbReference type="Gene3D" id="1.10.287.130">
    <property type="match status" value="1"/>
</dbReference>
<dbReference type="InterPro" id="IPR003594">
    <property type="entry name" value="HATPase_dom"/>
</dbReference>
<dbReference type="PANTHER" id="PTHR45436:SF5">
    <property type="entry name" value="SENSOR HISTIDINE KINASE TRCS"/>
    <property type="match status" value="1"/>
</dbReference>
<keyword evidence="6 11" id="KW-0812">Transmembrane</keyword>
<dbReference type="RefSeq" id="WP_231701487.1">
    <property type="nucleotide sequence ID" value="NZ_LT629736.1"/>
</dbReference>
<dbReference type="PRINTS" id="PR00344">
    <property type="entry name" value="BCTRLSENSOR"/>
</dbReference>
<dbReference type="InterPro" id="IPR050428">
    <property type="entry name" value="TCS_sensor_his_kinase"/>
</dbReference>
<evidence type="ECO:0000259" key="13">
    <source>
        <dbReference type="PROSITE" id="PS50885"/>
    </source>
</evidence>
<evidence type="ECO:0000256" key="1">
    <source>
        <dbReference type="ARBA" id="ARBA00000085"/>
    </source>
</evidence>
<evidence type="ECO:0000256" key="2">
    <source>
        <dbReference type="ARBA" id="ARBA00004370"/>
    </source>
</evidence>
<organism evidence="14 15">
    <name type="scientific">Halopseudomonas xinjiangensis</name>
    <dbReference type="NCBI Taxonomy" id="487184"/>
    <lineage>
        <taxon>Bacteria</taxon>
        <taxon>Pseudomonadati</taxon>
        <taxon>Pseudomonadota</taxon>
        <taxon>Gammaproteobacteria</taxon>
        <taxon>Pseudomonadales</taxon>
        <taxon>Pseudomonadaceae</taxon>
        <taxon>Halopseudomonas</taxon>
    </lineage>
</organism>
<keyword evidence="9" id="KW-0902">Two-component regulatory system</keyword>
<feature type="transmembrane region" description="Helical" evidence="11">
    <location>
        <begin position="20"/>
        <end position="42"/>
    </location>
</feature>
<dbReference type="SMART" id="SM00388">
    <property type="entry name" value="HisKA"/>
    <property type="match status" value="1"/>
</dbReference>
<dbReference type="SMART" id="SM00304">
    <property type="entry name" value="HAMP"/>
    <property type="match status" value="1"/>
</dbReference>
<dbReference type="PANTHER" id="PTHR45436">
    <property type="entry name" value="SENSOR HISTIDINE KINASE YKOH"/>
    <property type="match status" value="1"/>
</dbReference>
<dbReference type="InterPro" id="IPR003661">
    <property type="entry name" value="HisK_dim/P_dom"/>
</dbReference>
<evidence type="ECO:0000256" key="10">
    <source>
        <dbReference type="ARBA" id="ARBA00023136"/>
    </source>
</evidence>
<evidence type="ECO:0000256" key="6">
    <source>
        <dbReference type="ARBA" id="ARBA00022692"/>
    </source>
</evidence>
<dbReference type="SUPFAM" id="SSF55874">
    <property type="entry name" value="ATPase domain of HSP90 chaperone/DNA topoisomerase II/histidine kinase"/>
    <property type="match status" value="1"/>
</dbReference>
<keyword evidence="7 14" id="KW-0418">Kinase</keyword>
<keyword evidence="8 11" id="KW-1133">Transmembrane helix</keyword>
<dbReference type="PROSITE" id="PS50109">
    <property type="entry name" value="HIS_KIN"/>
    <property type="match status" value="1"/>
</dbReference>
<dbReference type="PROSITE" id="PS50885">
    <property type="entry name" value="HAMP"/>
    <property type="match status" value="1"/>
</dbReference>
<dbReference type="Gene3D" id="3.30.565.10">
    <property type="entry name" value="Histidine kinase-like ATPase, C-terminal domain"/>
    <property type="match status" value="1"/>
</dbReference>
<evidence type="ECO:0000313" key="15">
    <source>
        <dbReference type="Proteomes" id="UP000243207"/>
    </source>
</evidence>
<dbReference type="InterPro" id="IPR005467">
    <property type="entry name" value="His_kinase_dom"/>
</dbReference>
<dbReference type="AlphaFoldDB" id="A0A1H1XQN2"/>
<feature type="domain" description="HAMP" evidence="13">
    <location>
        <begin position="187"/>
        <end position="242"/>
    </location>
</feature>
<dbReference type="Pfam" id="PF02518">
    <property type="entry name" value="HATPase_c"/>
    <property type="match status" value="1"/>
</dbReference>
<dbReference type="SUPFAM" id="SSF47384">
    <property type="entry name" value="Homodimeric domain of signal transducing histidine kinase"/>
    <property type="match status" value="1"/>
</dbReference>
<comment type="subcellular location">
    <subcellularLocation>
        <location evidence="2">Membrane</location>
    </subcellularLocation>
</comment>
<dbReference type="EC" id="2.7.13.3" evidence="3"/>
<dbReference type="Gene3D" id="3.30.450.170">
    <property type="entry name" value="Two-component histidine kinase, sensor domain"/>
    <property type="match status" value="1"/>
</dbReference>
<evidence type="ECO:0000259" key="12">
    <source>
        <dbReference type="PROSITE" id="PS50109"/>
    </source>
</evidence>
<reference evidence="15" key="1">
    <citation type="submission" date="2016-10" db="EMBL/GenBank/DDBJ databases">
        <authorList>
            <person name="Varghese N."/>
            <person name="Submissions S."/>
        </authorList>
    </citation>
    <scope>NUCLEOTIDE SEQUENCE [LARGE SCALE GENOMIC DNA]</scope>
    <source>
        <strain evidence="15">NRRL B-51270</strain>
    </source>
</reference>
<accession>A0A1H1XQN2</accession>
<evidence type="ECO:0000256" key="11">
    <source>
        <dbReference type="SAM" id="Phobius"/>
    </source>
</evidence>
<evidence type="ECO:0000256" key="8">
    <source>
        <dbReference type="ARBA" id="ARBA00022989"/>
    </source>
</evidence>
<dbReference type="GO" id="GO:0016020">
    <property type="term" value="C:membrane"/>
    <property type="evidence" value="ECO:0007669"/>
    <property type="project" value="UniProtKB-SubCell"/>
</dbReference>
<dbReference type="InterPro" id="IPR036890">
    <property type="entry name" value="HATPase_C_sf"/>
</dbReference>
<dbReference type="STRING" id="487184.SAMN05216421_2922"/>
<feature type="domain" description="Histidine kinase" evidence="12">
    <location>
        <begin position="250"/>
        <end position="456"/>
    </location>
</feature>
<dbReference type="CDD" id="cd00082">
    <property type="entry name" value="HisKA"/>
    <property type="match status" value="1"/>
</dbReference>
<evidence type="ECO:0000256" key="9">
    <source>
        <dbReference type="ARBA" id="ARBA00023012"/>
    </source>
</evidence>
<feature type="transmembrane region" description="Helical" evidence="11">
    <location>
        <begin position="167"/>
        <end position="189"/>
    </location>
</feature>
<keyword evidence="10 11" id="KW-0472">Membrane</keyword>
<dbReference type="GO" id="GO:0000155">
    <property type="term" value="F:phosphorelay sensor kinase activity"/>
    <property type="evidence" value="ECO:0007669"/>
    <property type="project" value="InterPro"/>
</dbReference>
<keyword evidence="15" id="KW-1185">Reference proteome</keyword>
<dbReference type="InterPro" id="IPR003660">
    <property type="entry name" value="HAMP_dom"/>
</dbReference>
<dbReference type="CDD" id="cd06225">
    <property type="entry name" value="HAMP"/>
    <property type="match status" value="1"/>
</dbReference>
<dbReference type="EMBL" id="LT629736">
    <property type="protein sequence ID" value="SDT11119.1"/>
    <property type="molecule type" value="Genomic_DNA"/>
</dbReference>
<gene>
    <name evidence="14" type="ORF">SAMN05216421_2922</name>
</gene>
<name>A0A1H1XQN2_9GAMM</name>
<dbReference type="InterPro" id="IPR004358">
    <property type="entry name" value="Sig_transdc_His_kin-like_C"/>
</dbReference>
<keyword evidence="5" id="KW-0808">Transferase</keyword>
<dbReference type="Pfam" id="PF00512">
    <property type="entry name" value="HisKA"/>
    <property type="match status" value="1"/>
</dbReference>
<evidence type="ECO:0000256" key="5">
    <source>
        <dbReference type="ARBA" id="ARBA00022679"/>
    </source>
</evidence>
<dbReference type="Pfam" id="PF16750">
    <property type="entry name" value="HK_sensor"/>
    <property type="match status" value="1"/>
</dbReference>
<dbReference type="InterPro" id="IPR031930">
    <property type="entry name" value="HK_sensor"/>
</dbReference>
<sequence>MGAGLRTALADRLMPRRHSLFWRMVLLVAGFCLVMIAATDYLTARIDRVTSYLSPRALETLGHYGEQARAAMQIGSSALDDWRARMAVHEPVWLTVVDDALEPLGDQRLNSVERHRLTFVRDYRWPMSLRSPDLPLVSVPLGDSGAHLIMRLPERFRPWKNRALSNALVLYLLPVCLSMLLCALLYWLLISPLERLRRQASALRANRLEALLPASMAGRRDELGELGRALEYLTRRLRDSVIQQRQLLQDLSHELRTPLSRLRVASETDLALVELRERLERETDAMQRLVDNTLKLAWLDSDEARVTLEPIDIALLWDVLREDALFESGWPEERLESAVPAECKVMGDVNGLAQVLENVLRNAIRHSPPNGRVRLAAARDGPDWCLSMVDQGGGVAEEHLSVMFRPFTRLSPDRPGGSGFGLGLSIAASMIRLQRGQIWAENTGNGLRVTVRLKAV</sequence>
<evidence type="ECO:0000256" key="3">
    <source>
        <dbReference type="ARBA" id="ARBA00012438"/>
    </source>
</evidence>
<comment type="catalytic activity">
    <reaction evidence="1">
        <text>ATP + protein L-histidine = ADP + protein N-phospho-L-histidine.</text>
        <dbReference type="EC" id="2.7.13.3"/>
    </reaction>
</comment>
<dbReference type="Pfam" id="PF00672">
    <property type="entry name" value="HAMP"/>
    <property type="match status" value="1"/>
</dbReference>
<dbReference type="InterPro" id="IPR036097">
    <property type="entry name" value="HisK_dim/P_sf"/>
</dbReference>
<dbReference type="Gene3D" id="1.10.8.500">
    <property type="entry name" value="HAMP domain in histidine kinase"/>
    <property type="match status" value="1"/>
</dbReference>
<dbReference type="SMART" id="SM00387">
    <property type="entry name" value="HATPase_c"/>
    <property type="match status" value="1"/>
</dbReference>
<dbReference type="InterPro" id="IPR038428">
    <property type="entry name" value="HK_sensor_dom_sf"/>
</dbReference>
<dbReference type="Proteomes" id="UP000243207">
    <property type="component" value="Chromosome I"/>
</dbReference>
<evidence type="ECO:0000256" key="4">
    <source>
        <dbReference type="ARBA" id="ARBA00022553"/>
    </source>
</evidence>